<dbReference type="EMBL" id="JBHTOA010000016">
    <property type="protein sequence ID" value="MFD1398230.1"/>
    <property type="molecule type" value="Genomic_DNA"/>
</dbReference>
<dbReference type="PANTHER" id="PTHR23407:SF1">
    <property type="entry name" value="5-FORMYLTETRAHYDROFOLATE CYCLO-LIGASE"/>
    <property type="match status" value="1"/>
</dbReference>
<dbReference type="RefSeq" id="WP_204117903.1">
    <property type="nucleotide sequence ID" value="NZ_BOLV01000001.1"/>
</dbReference>
<keyword evidence="3 4" id="KW-0067">ATP-binding</keyword>
<evidence type="ECO:0000256" key="1">
    <source>
        <dbReference type="ARBA" id="ARBA00010638"/>
    </source>
</evidence>
<sequence>MPDKNAFRPGQIARLKAAAAQTQAESAALLSKLMATPLWQQAQTIATTVSSPLEVATAPLMAAAQKAGKQILLARVMPKRQMAFLPDPGPAGRITSKFGLAEPPYDATLVNQNPDLMIVPGIGFSLKDHYRIGFGGGYYDRFLAQYAGPTVALVPSVMAFETPQWPVESFDIPIQTLIQL</sequence>
<accession>A0ABW4BEL9</accession>
<evidence type="ECO:0000313" key="5">
    <source>
        <dbReference type="EMBL" id="MFD1398230.1"/>
    </source>
</evidence>
<dbReference type="InterPro" id="IPR002698">
    <property type="entry name" value="FTHF_cligase"/>
</dbReference>
<dbReference type="EC" id="6.3.3.2" evidence="4"/>
<keyword evidence="4" id="KW-0479">Metal-binding</keyword>
<comment type="cofactor">
    <cofactor evidence="4">
        <name>Mg(2+)</name>
        <dbReference type="ChEBI" id="CHEBI:18420"/>
    </cofactor>
</comment>
<dbReference type="Pfam" id="PF01812">
    <property type="entry name" value="5-FTHF_cyc-lig"/>
    <property type="match status" value="1"/>
</dbReference>
<gene>
    <name evidence="5" type="ORF">ACFQ41_02785</name>
</gene>
<dbReference type="Gene3D" id="3.40.50.10420">
    <property type="entry name" value="NagB/RpiA/CoA transferase-like"/>
    <property type="match status" value="1"/>
</dbReference>
<dbReference type="GO" id="GO:0030272">
    <property type="term" value="F:5-formyltetrahydrofolate cyclo-ligase activity"/>
    <property type="evidence" value="ECO:0007669"/>
    <property type="project" value="UniProtKB-EC"/>
</dbReference>
<dbReference type="Proteomes" id="UP001597199">
    <property type="component" value="Unassembled WGS sequence"/>
</dbReference>
<comment type="caution">
    <text evidence="5">The sequence shown here is derived from an EMBL/GenBank/DDBJ whole genome shotgun (WGS) entry which is preliminary data.</text>
</comment>
<dbReference type="PIRSF" id="PIRSF006806">
    <property type="entry name" value="FTHF_cligase"/>
    <property type="match status" value="1"/>
</dbReference>
<protein>
    <recommendedName>
        <fullName evidence="4">5-formyltetrahydrofolate cyclo-ligase</fullName>
        <ecNumber evidence="4">6.3.3.2</ecNumber>
    </recommendedName>
</protein>
<evidence type="ECO:0000256" key="2">
    <source>
        <dbReference type="ARBA" id="ARBA00022741"/>
    </source>
</evidence>
<keyword evidence="4" id="KW-0460">Magnesium</keyword>
<keyword evidence="2 4" id="KW-0547">Nucleotide-binding</keyword>
<comment type="similarity">
    <text evidence="1 4">Belongs to the 5-formyltetrahydrofolate cyclo-ligase family.</text>
</comment>
<dbReference type="PANTHER" id="PTHR23407">
    <property type="entry name" value="ATPASE INHIBITOR/5-FORMYLTETRAHYDROFOLATE CYCLO-LIGASE"/>
    <property type="match status" value="1"/>
</dbReference>
<evidence type="ECO:0000256" key="4">
    <source>
        <dbReference type="RuleBase" id="RU361279"/>
    </source>
</evidence>
<evidence type="ECO:0000256" key="3">
    <source>
        <dbReference type="ARBA" id="ARBA00022840"/>
    </source>
</evidence>
<comment type="catalytic activity">
    <reaction evidence="4">
        <text>(6S)-5-formyl-5,6,7,8-tetrahydrofolate + ATP = (6R)-5,10-methenyltetrahydrofolate + ADP + phosphate</text>
        <dbReference type="Rhea" id="RHEA:10488"/>
        <dbReference type="ChEBI" id="CHEBI:30616"/>
        <dbReference type="ChEBI" id="CHEBI:43474"/>
        <dbReference type="ChEBI" id="CHEBI:57455"/>
        <dbReference type="ChEBI" id="CHEBI:57457"/>
        <dbReference type="ChEBI" id="CHEBI:456216"/>
        <dbReference type="EC" id="6.3.3.2"/>
    </reaction>
</comment>
<dbReference type="InterPro" id="IPR024185">
    <property type="entry name" value="FTHF_cligase-like_sf"/>
</dbReference>
<organism evidence="5 6">
    <name type="scientific">Lacticaseibacillus suilingensis</name>
    <dbReference type="NCBI Taxonomy" id="2799577"/>
    <lineage>
        <taxon>Bacteria</taxon>
        <taxon>Bacillati</taxon>
        <taxon>Bacillota</taxon>
        <taxon>Bacilli</taxon>
        <taxon>Lactobacillales</taxon>
        <taxon>Lactobacillaceae</taxon>
        <taxon>Lacticaseibacillus</taxon>
    </lineage>
</organism>
<evidence type="ECO:0000313" key="6">
    <source>
        <dbReference type="Proteomes" id="UP001597199"/>
    </source>
</evidence>
<keyword evidence="6" id="KW-1185">Reference proteome</keyword>
<dbReference type="InterPro" id="IPR037171">
    <property type="entry name" value="NagB/RpiA_transferase-like"/>
</dbReference>
<proteinExistence type="inferred from homology"/>
<name>A0ABW4BEL9_9LACO</name>
<keyword evidence="5" id="KW-0436">Ligase</keyword>
<dbReference type="NCBIfam" id="TIGR02727">
    <property type="entry name" value="MTHFS_bact"/>
    <property type="match status" value="1"/>
</dbReference>
<dbReference type="SUPFAM" id="SSF100950">
    <property type="entry name" value="NagB/RpiA/CoA transferase-like"/>
    <property type="match status" value="1"/>
</dbReference>
<reference evidence="6" key="1">
    <citation type="journal article" date="2019" name="Int. J. Syst. Evol. Microbiol.">
        <title>The Global Catalogue of Microorganisms (GCM) 10K type strain sequencing project: providing services to taxonomists for standard genome sequencing and annotation.</title>
        <authorList>
            <consortium name="The Broad Institute Genomics Platform"/>
            <consortium name="The Broad Institute Genome Sequencing Center for Infectious Disease"/>
            <person name="Wu L."/>
            <person name="Ma J."/>
        </authorList>
    </citation>
    <scope>NUCLEOTIDE SEQUENCE [LARGE SCALE GENOMIC DNA]</scope>
    <source>
        <strain evidence="6">CCM 9110</strain>
    </source>
</reference>